<feature type="compositionally biased region" description="Polar residues" evidence="1">
    <location>
        <begin position="289"/>
        <end position="305"/>
    </location>
</feature>
<dbReference type="InterPro" id="IPR005162">
    <property type="entry name" value="Retrotrans_gag_dom"/>
</dbReference>
<dbReference type="Gene3D" id="2.40.70.10">
    <property type="entry name" value="Acid Proteases"/>
    <property type="match status" value="1"/>
</dbReference>
<sequence length="631" mass="69217">MKSAGEGTPAVEVEERVMEHMAMISKLSAAMDRVVQNMDRWETQGVFPAPLPGQPGSTLNTPFPPEPSRIHLSIPQGYDGDAAGCQGFLLKLSMYLATVHPAPSDREKSFALVSCLTGKALEWASAVCGGGDAKLYDFEEFTRCFRTVFDHLPEGRAAGERLYHLRQEMRSAQKFELESRTLAAGAGWSNRALIDNYRCSLCEDVRRELVCRDTTRTFDQLVDLSIRLDNLLATRGRPDRGLVVPSSRTPSPIPMELGGAVHRETGGGSLSCTICGRRGHTAGRCRVGSSGNRGSRQGTLASPQVSRHHSHPEPSVAHMFVSVTFPEFSLCSQHKVLVDSGAAGNFSNKGLAHSLGIPIVPVHMPFPVHALDSQPLGSGFIREATAPLSMVTQGGHREKISLFLIDSPAYSVVLGLPWLACHNPTVSWPQRALTGWSREYSCRCLGVSVGATTVESPDQVSTVRIPPEYADLALVFCKKKATQLPPHRRGDCAIELLVDAALPRSHVYPLSQAETVDMETYVSESLRQGYIQPSISPVSSSFFFVKKKDGGLCLCIDYRGLNKITVRYSYRLPLIAMAIESMHRARFFNKLDLRSAYNLVRIRKGEEHKTHLIPPQVIMSTSSCRMGCSRA</sequence>
<reference evidence="3" key="3">
    <citation type="submission" date="2025-09" db="UniProtKB">
        <authorList>
            <consortium name="Ensembl"/>
        </authorList>
    </citation>
    <scope>IDENTIFICATION</scope>
</reference>
<dbReference type="Gene3D" id="3.10.10.10">
    <property type="entry name" value="HIV Type 1 Reverse Transcriptase, subunit A, domain 1"/>
    <property type="match status" value="1"/>
</dbReference>
<protein>
    <recommendedName>
        <fullName evidence="2">Retrotransposon gag domain-containing protein</fullName>
    </recommendedName>
</protein>
<dbReference type="Proteomes" id="UP000694395">
    <property type="component" value="Chromosome 6"/>
</dbReference>
<dbReference type="GeneTree" id="ENSGT00940000171189"/>
<reference evidence="3" key="2">
    <citation type="submission" date="2025-08" db="UniProtKB">
        <authorList>
            <consortium name="Ensembl"/>
        </authorList>
    </citation>
    <scope>IDENTIFICATION</scope>
</reference>
<dbReference type="PANTHER" id="PTHR15503">
    <property type="entry name" value="LDOC1 RELATED"/>
    <property type="match status" value="1"/>
</dbReference>
<name>A0A8C7R8V4_ONCMY</name>
<dbReference type="SUPFAM" id="SSF56672">
    <property type="entry name" value="DNA/RNA polymerases"/>
    <property type="match status" value="1"/>
</dbReference>
<dbReference type="CDD" id="cd00303">
    <property type="entry name" value="retropepsin_like"/>
    <property type="match status" value="1"/>
</dbReference>
<dbReference type="InterPro" id="IPR043128">
    <property type="entry name" value="Rev_trsase/Diguanyl_cyclase"/>
</dbReference>
<proteinExistence type="predicted"/>
<dbReference type="InterPro" id="IPR032567">
    <property type="entry name" value="RTL1-rel"/>
</dbReference>
<dbReference type="CDD" id="cd01647">
    <property type="entry name" value="RT_LTR"/>
    <property type="match status" value="1"/>
</dbReference>
<dbReference type="PANTHER" id="PTHR15503:SF22">
    <property type="entry name" value="TRANSPOSON TY3-I GAG POLYPROTEIN"/>
    <property type="match status" value="1"/>
</dbReference>
<keyword evidence="4" id="KW-1185">Reference proteome</keyword>
<reference evidence="3" key="1">
    <citation type="submission" date="2020-07" db="EMBL/GenBank/DDBJ databases">
        <title>A long reads based de novo assembly of the rainbow trout Arlee double haploid line genome.</title>
        <authorList>
            <person name="Gao G."/>
            <person name="Palti Y."/>
        </authorList>
    </citation>
    <scope>NUCLEOTIDE SEQUENCE [LARGE SCALE GENOMIC DNA]</scope>
</reference>
<evidence type="ECO:0000259" key="2">
    <source>
        <dbReference type="Pfam" id="PF03732"/>
    </source>
</evidence>
<dbReference type="InterPro" id="IPR021109">
    <property type="entry name" value="Peptidase_aspartic_dom_sf"/>
</dbReference>
<dbReference type="AlphaFoldDB" id="A0A8C7R8V4"/>
<dbReference type="InterPro" id="IPR043502">
    <property type="entry name" value="DNA/RNA_pol_sf"/>
</dbReference>
<feature type="region of interest" description="Disordered" evidence="1">
    <location>
        <begin position="285"/>
        <end position="312"/>
    </location>
</feature>
<dbReference type="Pfam" id="PF03732">
    <property type="entry name" value="Retrotrans_gag"/>
    <property type="match status" value="1"/>
</dbReference>
<organism evidence="3 4">
    <name type="scientific">Oncorhynchus mykiss</name>
    <name type="common">Rainbow trout</name>
    <name type="synonym">Salmo gairdneri</name>
    <dbReference type="NCBI Taxonomy" id="8022"/>
    <lineage>
        <taxon>Eukaryota</taxon>
        <taxon>Metazoa</taxon>
        <taxon>Chordata</taxon>
        <taxon>Craniata</taxon>
        <taxon>Vertebrata</taxon>
        <taxon>Euteleostomi</taxon>
        <taxon>Actinopterygii</taxon>
        <taxon>Neopterygii</taxon>
        <taxon>Teleostei</taxon>
        <taxon>Protacanthopterygii</taxon>
        <taxon>Salmoniformes</taxon>
        <taxon>Salmonidae</taxon>
        <taxon>Salmoninae</taxon>
        <taxon>Oncorhynchus</taxon>
    </lineage>
</organism>
<dbReference type="Gene3D" id="3.30.70.270">
    <property type="match status" value="1"/>
</dbReference>
<evidence type="ECO:0000313" key="3">
    <source>
        <dbReference type="Ensembl" id="ENSOMYP00000047860.2"/>
    </source>
</evidence>
<feature type="domain" description="Retrotransposon gag" evidence="2">
    <location>
        <begin position="113"/>
        <end position="197"/>
    </location>
</feature>
<evidence type="ECO:0000256" key="1">
    <source>
        <dbReference type="SAM" id="MobiDB-lite"/>
    </source>
</evidence>
<dbReference type="Ensembl" id="ENSOMYT00000052062.2">
    <property type="protein sequence ID" value="ENSOMYP00000047860.2"/>
    <property type="gene ID" value="ENSOMYG00000021823.2"/>
</dbReference>
<accession>A0A8C7R8V4</accession>
<evidence type="ECO:0000313" key="4">
    <source>
        <dbReference type="Proteomes" id="UP000694395"/>
    </source>
</evidence>